<sequence length="411" mass="47490">MSRQITNEILDWICILMLILGTIGNLLGLIVFSSRKFRRTSYGRLAIASLIINLLCVFRYSFILHSKTRRWITYTVGQTWFNCKLYRFSSCLRILSAFIIVAWTYERFTYVTINYSSYINHPSLKRYKFASMALVSFLIVGALTGPTVYFYQPKHIPLTNEQSNFTFRSSNSSSFGGITTKIIDTTIFPPYRTVCALKESISSSWRTFLTDVAFAFNYTTLRSIFSEIIPSLLVILFDIGIIVHVIQSSSSIGSRSSSTVARTSYRGSITNKEGADGLVVHNRPRTSWMNVVLIIHSFLFCFSSLTATIVHWSTFDYLLSYWTSIVILANCSLNFYVYCLSARSFRKDIRKIFYRYFQLYCFERFFNLFRTKSEREEISQMVHMRLVRQHSGTVIPPSASNLRKQSIVSTH</sequence>
<keyword evidence="3 5" id="KW-1133">Transmembrane helix</keyword>
<evidence type="ECO:0000313" key="10">
    <source>
        <dbReference type="Proteomes" id="UP000663852"/>
    </source>
</evidence>
<gene>
    <name evidence="8" type="ORF">EDS130_LOCUS31792</name>
    <name evidence="7" type="ORF">XAT740_LOCUS29297</name>
</gene>
<dbReference type="PANTHER" id="PTHR46641">
    <property type="entry name" value="FMRFAMIDE RECEPTOR-RELATED"/>
    <property type="match status" value="1"/>
</dbReference>
<dbReference type="PROSITE" id="PS50262">
    <property type="entry name" value="G_PROTEIN_RECEP_F1_2"/>
    <property type="match status" value="1"/>
</dbReference>
<evidence type="ECO:0000313" key="7">
    <source>
        <dbReference type="EMBL" id="CAF1309349.1"/>
    </source>
</evidence>
<dbReference type="AlphaFoldDB" id="A0A815FD67"/>
<dbReference type="OrthoDB" id="10018595at2759"/>
<feature type="transmembrane region" description="Helical" evidence="5">
    <location>
        <begin position="319"/>
        <end position="341"/>
    </location>
</feature>
<name>A0A815FD67_ADIRI</name>
<feature type="transmembrane region" description="Helical" evidence="5">
    <location>
        <begin position="129"/>
        <end position="151"/>
    </location>
</feature>
<feature type="transmembrane region" description="Helical" evidence="5">
    <location>
        <begin position="228"/>
        <end position="246"/>
    </location>
</feature>
<evidence type="ECO:0000256" key="1">
    <source>
        <dbReference type="ARBA" id="ARBA00004370"/>
    </source>
</evidence>
<dbReference type="EMBL" id="CAJNOJ010000237">
    <property type="protein sequence ID" value="CAF1323523.1"/>
    <property type="molecule type" value="Genomic_DNA"/>
</dbReference>
<dbReference type="EMBL" id="CAJNOR010002546">
    <property type="protein sequence ID" value="CAF1309349.1"/>
    <property type="molecule type" value="Genomic_DNA"/>
</dbReference>
<dbReference type="Proteomes" id="UP000663828">
    <property type="component" value="Unassembled WGS sequence"/>
</dbReference>
<feature type="transmembrane region" description="Helical" evidence="5">
    <location>
        <begin position="291"/>
        <end position="313"/>
    </location>
</feature>
<evidence type="ECO:0000256" key="4">
    <source>
        <dbReference type="ARBA" id="ARBA00023136"/>
    </source>
</evidence>
<keyword evidence="2 5" id="KW-0812">Transmembrane</keyword>
<feature type="domain" description="G-protein coupled receptors family 1 profile" evidence="6">
    <location>
        <begin position="24"/>
        <end position="338"/>
    </location>
</feature>
<comment type="caution">
    <text evidence="8">The sequence shown here is derived from an EMBL/GenBank/DDBJ whole genome shotgun (WGS) entry which is preliminary data.</text>
</comment>
<protein>
    <recommendedName>
        <fullName evidence="6">G-protein coupled receptors family 1 profile domain-containing protein</fullName>
    </recommendedName>
</protein>
<keyword evidence="4 5" id="KW-0472">Membrane</keyword>
<dbReference type="PANTHER" id="PTHR46641:SF25">
    <property type="entry name" value="CNMAMIDE RECEPTOR-RELATED"/>
    <property type="match status" value="1"/>
</dbReference>
<reference evidence="8" key="1">
    <citation type="submission" date="2021-02" db="EMBL/GenBank/DDBJ databases">
        <authorList>
            <person name="Nowell W R."/>
        </authorList>
    </citation>
    <scope>NUCLEOTIDE SEQUENCE</scope>
</reference>
<dbReference type="Gene3D" id="1.20.1070.10">
    <property type="entry name" value="Rhodopsin 7-helix transmembrane proteins"/>
    <property type="match status" value="1"/>
</dbReference>
<feature type="transmembrane region" description="Helical" evidence="5">
    <location>
        <begin position="45"/>
        <end position="65"/>
    </location>
</feature>
<dbReference type="InterPro" id="IPR052954">
    <property type="entry name" value="GPCR-Ligand_Int"/>
</dbReference>
<accession>A0A815FD67</accession>
<dbReference type="GO" id="GO:0016020">
    <property type="term" value="C:membrane"/>
    <property type="evidence" value="ECO:0007669"/>
    <property type="project" value="UniProtKB-SubCell"/>
</dbReference>
<organism evidence="8 10">
    <name type="scientific">Adineta ricciae</name>
    <name type="common">Rotifer</name>
    <dbReference type="NCBI Taxonomy" id="249248"/>
    <lineage>
        <taxon>Eukaryota</taxon>
        <taxon>Metazoa</taxon>
        <taxon>Spiralia</taxon>
        <taxon>Gnathifera</taxon>
        <taxon>Rotifera</taxon>
        <taxon>Eurotatoria</taxon>
        <taxon>Bdelloidea</taxon>
        <taxon>Adinetida</taxon>
        <taxon>Adinetidae</taxon>
        <taxon>Adineta</taxon>
    </lineage>
</organism>
<dbReference type="InterPro" id="IPR017452">
    <property type="entry name" value="GPCR_Rhodpsn_7TM"/>
</dbReference>
<proteinExistence type="predicted"/>
<evidence type="ECO:0000256" key="5">
    <source>
        <dbReference type="SAM" id="Phobius"/>
    </source>
</evidence>
<evidence type="ECO:0000256" key="2">
    <source>
        <dbReference type="ARBA" id="ARBA00022692"/>
    </source>
</evidence>
<feature type="transmembrane region" description="Helical" evidence="5">
    <location>
        <begin position="12"/>
        <end position="33"/>
    </location>
</feature>
<evidence type="ECO:0000313" key="9">
    <source>
        <dbReference type="Proteomes" id="UP000663828"/>
    </source>
</evidence>
<evidence type="ECO:0000313" key="8">
    <source>
        <dbReference type="EMBL" id="CAF1323523.1"/>
    </source>
</evidence>
<dbReference type="Proteomes" id="UP000663852">
    <property type="component" value="Unassembled WGS sequence"/>
</dbReference>
<evidence type="ECO:0000256" key="3">
    <source>
        <dbReference type="ARBA" id="ARBA00022989"/>
    </source>
</evidence>
<keyword evidence="9" id="KW-1185">Reference proteome</keyword>
<evidence type="ECO:0000259" key="6">
    <source>
        <dbReference type="PROSITE" id="PS50262"/>
    </source>
</evidence>
<dbReference type="SUPFAM" id="SSF81321">
    <property type="entry name" value="Family A G protein-coupled receptor-like"/>
    <property type="match status" value="1"/>
</dbReference>
<comment type="subcellular location">
    <subcellularLocation>
        <location evidence="1">Membrane</location>
    </subcellularLocation>
</comment>